<keyword evidence="1" id="KW-0812">Transmembrane</keyword>
<name>A0ABD7V1N5_9ACTN</name>
<dbReference type="EMBL" id="CAACYD010000006">
    <property type="protein sequence ID" value="VFA88298.1"/>
    <property type="molecule type" value="Genomic_DNA"/>
</dbReference>
<reference evidence="4 5" key="1">
    <citation type="submission" date="2019-02" db="EMBL/GenBank/DDBJ databases">
        <authorList>
            <consortium name="Pathogen Informatics"/>
        </authorList>
    </citation>
    <scope>NUCLEOTIDE SEQUENCE [LARGE SCALE GENOMIC DNA]</scope>
    <source>
        <strain evidence="4 5">3012STDY6756503</strain>
    </source>
</reference>
<protein>
    <recommendedName>
        <fullName evidence="3">DUF8020 domain-containing protein</fullName>
    </recommendedName>
</protein>
<evidence type="ECO:0000313" key="4">
    <source>
        <dbReference type="EMBL" id="VFA88298.1"/>
    </source>
</evidence>
<keyword evidence="2" id="KW-0732">Signal</keyword>
<evidence type="ECO:0000256" key="1">
    <source>
        <dbReference type="SAM" id="Phobius"/>
    </source>
</evidence>
<evidence type="ECO:0000313" key="5">
    <source>
        <dbReference type="Proteomes" id="UP000360750"/>
    </source>
</evidence>
<keyword evidence="1" id="KW-0472">Membrane</keyword>
<keyword evidence="1" id="KW-1133">Transmembrane helix</keyword>
<feature type="transmembrane region" description="Helical" evidence="1">
    <location>
        <begin position="203"/>
        <end position="228"/>
    </location>
</feature>
<sequence length="241" mass="25201">MHLDPQGEAIPRSRMRTMVLAVISLAAVAITAFSGVAQAAPKQPATPTYDASWNASSLTLALHNAKASTDNGTLTIRDFSGKELFRMPLAYRLEDRQFPIDARQAGNKVTLIPSRDAARSVKVDAAEVEQLRGIARHQVAAPETRQERDDQALARFQQQLSTGTSISSLVGTAIGAIVGGVLACTVFQIVAPVVGCLVGVAPAAAVGSLVGLVLGGGGTLIGAAIQYFNTINSPFKAPKKK</sequence>
<organism evidence="4 5">
    <name type="scientific">Gordonia paraffinivorans</name>
    <dbReference type="NCBI Taxonomy" id="175628"/>
    <lineage>
        <taxon>Bacteria</taxon>
        <taxon>Bacillati</taxon>
        <taxon>Actinomycetota</taxon>
        <taxon>Actinomycetes</taxon>
        <taxon>Mycobacteriales</taxon>
        <taxon>Gordoniaceae</taxon>
        <taxon>Gordonia</taxon>
    </lineage>
</organism>
<accession>A0ABD7V1N5</accession>
<evidence type="ECO:0000256" key="2">
    <source>
        <dbReference type="SAM" id="SignalP"/>
    </source>
</evidence>
<dbReference type="GeneID" id="60749851"/>
<dbReference type="Pfam" id="PF26059">
    <property type="entry name" value="DUF8020"/>
    <property type="match status" value="1"/>
</dbReference>
<dbReference type="RefSeq" id="WP_131734087.1">
    <property type="nucleotide sequence ID" value="NZ_CAACYD010000006.1"/>
</dbReference>
<dbReference type="AlphaFoldDB" id="A0ABD7V1N5"/>
<comment type="caution">
    <text evidence="4">The sequence shown here is derived from an EMBL/GenBank/DDBJ whole genome shotgun (WGS) entry which is preliminary data.</text>
</comment>
<proteinExistence type="predicted"/>
<feature type="domain" description="DUF8020" evidence="3">
    <location>
        <begin position="48"/>
        <end position="114"/>
    </location>
</feature>
<feature type="transmembrane region" description="Helical" evidence="1">
    <location>
        <begin position="169"/>
        <end position="191"/>
    </location>
</feature>
<gene>
    <name evidence="4" type="ORF">NCTC8139_01841</name>
</gene>
<dbReference type="Proteomes" id="UP000360750">
    <property type="component" value="Unassembled WGS sequence"/>
</dbReference>
<evidence type="ECO:0000259" key="3">
    <source>
        <dbReference type="Pfam" id="PF26059"/>
    </source>
</evidence>
<feature type="signal peptide" evidence="2">
    <location>
        <begin position="1"/>
        <end position="39"/>
    </location>
</feature>
<feature type="chain" id="PRO_5044798491" description="DUF8020 domain-containing protein" evidence="2">
    <location>
        <begin position="40"/>
        <end position="241"/>
    </location>
</feature>
<dbReference type="InterPro" id="IPR058333">
    <property type="entry name" value="DUF8020"/>
</dbReference>